<evidence type="ECO:0000256" key="13">
    <source>
        <dbReference type="ARBA" id="ARBA00030546"/>
    </source>
</evidence>
<dbReference type="GO" id="GO:0005737">
    <property type="term" value="C:cytoplasm"/>
    <property type="evidence" value="ECO:0007669"/>
    <property type="project" value="UniProtKB-SubCell"/>
</dbReference>
<dbReference type="EMBL" id="BRXZ01000390">
    <property type="protein sequence ID" value="GMI10743.1"/>
    <property type="molecule type" value="Genomic_DNA"/>
</dbReference>
<feature type="region of interest" description="Disordered" evidence="23">
    <location>
        <begin position="135"/>
        <end position="164"/>
    </location>
</feature>
<feature type="domain" description="Alpha-ketoglutarate-dependent dioxygenase FTO catalytic" evidence="24">
    <location>
        <begin position="1"/>
        <end position="212"/>
    </location>
</feature>
<evidence type="ECO:0000256" key="6">
    <source>
        <dbReference type="ARBA" id="ARBA00022490"/>
    </source>
</evidence>
<dbReference type="GO" id="GO:0016607">
    <property type="term" value="C:nuclear speck"/>
    <property type="evidence" value="ECO:0007669"/>
    <property type="project" value="UniProtKB-SubCell"/>
</dbReference>
<evidence type="ECO:0000256" key="12">
    <source>
        <dbReference type="ARBA" id="ARBA00030404"/>
    </source>
</evidence>
<dbReference type="PANTHER" id="PTHR31291:SF2">
    <property type="entry name" value="ALPHA-KETOGLUTARATE-DEPENDENT DIOXYGENASE FTO"/>
    <property type="match status" value="1"/>
</dbReference>
<evidence type="ECO:0000256" key="15">
    <source>
        <dbReference type="ARBA" id="ARBA00032169"/>
    </source>
</evidence>
<comment type="catalytic activity">
    <reaction evidence="21">
        <text>N(6)-methyladenosine in U6 snRNA + 2-oxoglutarate + O2 = adenosine in U6 snRNA + formaldehyde + succinate + CO2</text>
        <dbReference type="Rhea" id="RHEA:57900"/>
        <dbReference type="Rhea" id="RHEA-COMP:13573"/>
        <dbReference type="Rhea" id="RHEA-COMP:13574"/>
        <dbReference type="ChEBI" id="CHEBI:15379"/>
        <dbReference type="ChEBI" id="CHEBI:16526"/>
        <dbReference type="ChEBI" id="CHEBI:16810"/>
        <dbReference type="ChEBI" id="CHEBI:16842"/>
        <dbReference type="ChEBI" id="CHEBI:30031"/>
        <dbReference type="ChEBI" id="CHEBI:74411"/>
        <dbReference type="ChEBI" id="CHEBI:74449"/>
    </reaction>
</comment>
<proteinExistence type="inferred from homology"/>
<evidence type="ECO:0000256" key="14">
    <source>
        <dbReference type="ARBA" id="ARBA00030557"/>
    </source>
</evidence>
<evidence type="ECO:0000256" key="16">
    <source>
        <dbReference type="ARBA" id="ARBA00032950"/>
    </source>
</evidence>
<dbReference type="Proteomes" id="UP001165082">
    <property type="component" value="Unassembled WGS sequence"/>
</dbReference>
<evidence type="ECO:0000256" key="4">
    <source>
        <dbReference type="ARBA" id="ARBA00012931"/>
    </source>
</evidence>
<dbReference type="InterPro" id="IPR024367">
    <property type="entry name" value="FTO_cat_dom"/>
</dbReference>
<comment type="catalytic activity">
    <reaction evidence="20">
        <text>a 5'-end (N(7)-methyl 5'-triphosphoguanosine)-(N(6),2'-O-dimethyladenosine) in U6 snRNA + 2-oxoglutarate + O2 = a 5'-end (N(7)-methyl 5'-triphosphoguanosine)-(2'-O-methyladenosine) in U6 snRNA + formaldehyde + succinate + CO2</text>
        <dbReference type="Rhea" id="RHEA:57904"/>
        <dbReference type="Rhea" id="RHEA-COMP:15030"/>
        <dbReference type="Rhea" id="RHEA-COMP:15031"/>
        <dbReference type="ChEBI" id="CHEBI:15379"/>
        <dbReference type="ChEBI" id="CHEBI:16526"/>
        <dbReference type="ChEBI" id="CHEBI:16810"/>
        <dbReference type="ChEBI" id="CHEBI:16842"/>
        <dbReference type="ChEBI" id="CHEBI:30031"/>
        <dbReference type="ChEBI" id="CHEBI:85958"/>
        <dbReference type="ChEBI" id="CHEBI:85959"/>
    </reaction>
</comment>
<evidence type="ECO:0000256" key="9">
    <source>
        <dbReference type="ARBA" id="ARBA00023002"/>
    </source>
</evidence>
<dbReference type="GO" id="GO:0035516">
    <property type="term" value="F:broad specificity oxidative DNA demethylase activity"/>
    <property type="evidence" value="ECO:0007669"/>
    <property type="project" value="InterPro"/>
</dbReference>
<dbReference type="InterPro" id="IPR038413">
    <property type="entry name" value="FTO_C_sf"/>
</dbReference>
<dbReference type="GO" id="GO:0042245">
    <property type="term" value="P:RNA repair"/>
    <property type="evidence" value="ECO:0007669"/>
    <property type="project" value="InterPro"/>
</dbReference>
<reference evidence="25" key="1">
    <citation type="submission" date="2022-07" db="EMBL/GenBank/DDBJ databases">
        <title>Genome analysis of Parmales, a sister group of diatoms, reveals the evolutionary specialization of diatoms from phago-mixotrophs to photoautotrophs.</title>
        <authorList>
            <person name="Ban H."/>
            <person name="Sato S."/>
            <person name="Yoshikawa S."/>
            <person name="Kazumasa Y."/>
            <person name="Nakamura Y."/>
            <person name="Ichinomiya M."/>
            <person name="Saitoh K."/>
            <person name="Sato N."/>
            <person name="Blanc-Mathieu R."/>
            <person name="Endo H."/>
            <person name="Kuwata A."/>
            <person name="Ogata H."/>
        </authorList>
    </citation>
    <scope>NUCLEOTIDE SEQUENCE</scope>
</reference>
<feature type="non-terminal residue" evidence="25">
    <location>
        <position position="1"/>
    </location>
</feature>
<comment type="similarity">
    <text evidence="3">Belongs to the fto family.</text>
</comment>
<organism evidence="25 26">
    <name type="scientific">Triparma retinervis</name>
    <dbReference type="NCBI Taxonomy" id="2557542"/>
    <lineage>
        <taxon>Eukaryota</taxon>
        <taxon>Sar</taxon>
        <taxon>Stramenopiles</taxon>
        <taxon>Ochrophyta</taxon>
        <taxon>Bolidophyceae</taxon>
        <taxon>Parmales</taxon>
        <taxon>Triparmaceae</taxon>
        <taxon>Triparma</taxon>
    </lineage>
</organism>
<keyword evidence="11" id="KW-0539">Nucleus</keyword>
<evidence type="ECO:0000256" key="20">
    <source>
        <dbReference type="ARBA" id="ARBA00048582"/>
    </source>
</evidence>
<dbReference type="Pfam" id="PF12934">
    <property type="entry name" value="FTO_CTD"/>
    <property type="match status" value="1"/>
</dbReference>
<evidence type="ECO:0000313" key="25">
    <source>
        <dbReference type="EMBL" id="GMI10743.1"/>
    </source>
</evidence>
<evidence type="ECO:0000256" key="11">
    <source>
        <dbReference type="ARBA" id="ARBA00023242"/>
    </source>
</evidence>
<evidence type="ECO:0000256" key="17">
    <source>
        <dbReference type="ARBA" id="ARBA00046452"/>
    </source>
</evidence>
<keyword evidence="9" id="KW-0560">Oxidoreductase</keyword>
<keyword evidence="26" id="KW-1185">Reference proteome</keyword>
<dbReference type="AlphaFoldDB" id="A0A9W7KT71"/>
<dbReference type="GO" id="GO:0040014">
    <property type="term" value="P:regulation of multicellular organism growth"/>
    <property type="evidence" value="ECO:0007669"/>
    <property type="project" value="InterPro"/>
</dbReference>
<evidence type="ECO:0000256" key="18">
    <source>
        <dbReference type="ARBA" id="ARBA00047457"/>
    </source>
</evidence>
<evidence type="ECO:0000259" key="24">
    <source>
        <dbReference type="SMART" id="SM01223"/>
    </source>
</evidence>
<dbReference type="InterPro" id="IPR024366">
    <property type="entry name" value="FTO_C"/>
</dbReference>
<dbReference type="SMART" id="SM01223">
    <property type="entry name" value="FTO_NTD"/>
    <property type="match status" value="1"/>
</dbReference>
<comment type="catalytic activity">
    <reaction evidence="18">
        <text>an N(1)-methyladenosine in tRNA + 2-oxoglutarate + O2 = an adenosine in tRNA + formaldehyde + succinate + CO2</text>
        <dbReference type="Rhea" id="RHEA:54576"/>
        <dbReference type="Rhea" id="RHEA-COMP:10242"/>
        <dbReference type="Rhea" id="RHEA-COMP:12312"/>
        <dbReference type="ChEBI" id="CHEBI:15379"/>
        <dbReference type="ChEBI" id="CHEBI:16526"/>
        <dbReference type="ChEBI" id="CHEBI:16810"/>
        <dbReference type="ChEBI" id="CHEBI:16842"/>
        <dbReference type="ChEBI" id="CHEBI:30031"/>
        <dbReference type="ChEBI" id="CHEBI:74411"/>
        <dbReference type="ChEBI" id="CHEBI:74491"/>
    </reaction>
</comment>
<dbReference type="PANTHER" id="PTHR31291">
    <property type="entry name" value="ALPHA-KETOGLUTARATE-DEPENDENT DIOXYGENASE FTO"/>
    <property type="match status" value="1"/>
</dbReference>
<dbReference type="Gene3D" id="2.60.120.590">
    <property type="entry name" value="Alpha-ketoglutarate-dependent dioxygenase AlkB-like"/>
    <property type="match status" value="1"/>
</dbReference>
<name>A0A9W7KT71_9STRA</name>
<gene>
    <name evidence="25" type="ORF">TrRE_jg4755</name>
</gene>
<accession>A0A9W7KT71</accession>
<evidence type="ECO:0000256" key="22">
    <source>
        <dbReference type="ARBA" id="ARBA00049565"/>
    </source>
</evidence>
<evidence type="ECO:0000256" key="1">
    <source>
        <dbReference type="ARBA" id="ARBA00004324"/>
    </source>
</evidence>
<keyword evidence="10" id="KW-0408">Iron</keyword>
<keyword evidence="6" id="KW-0963">Cytoplasm</keyword>
<keyword evidence="8" id="KW-0223">Dioxygenase</keyword>
<sequence length="303" mass="33581">MFSSYWGDVGGGGIKDLNDWLEERTKGHLENLTSERSYPTTGSNKYTVALINKMTSYSSGDSDNKLKKEPDFKTSRTNVSWHADSSLQNFSSIAVYQTVVDSITGLPVADDPKASDDDKWRVALKVVLDAEGPTMKTRGTNVPVSSLVPPNAPPAPRPPSNPAVALPLPNGSAYYLLDDFNHHHQHAVLSPSGPASSPPTVRYSSTHRLIRKAGHVGDVLSRLRSALKCFNKKGLSVFRNELMLWEEVEGEWIRQFYVQGKGHRALKWGEWGGHLGEMVGGWERLEGRVLEVLVWLRRACMGK</sequence>
<evidence type="ECO:0000256" key="19">
    <source>
        <dbReference type="ARBA" id="ARBA00048158"/>
    </source>
</evidence>
<comment type="catalytic activity">
    <reaction evidence="19">
        <text>an N(6)-methyladenosine in mRNA + 2-oxoglutarate + O2 = an adenosine in mRNA + formaldehyde + succinate + CO2</text>
        <dbReference type="Rhea" id="RHEA:49520"/>
        <dbReference type="Rhea" id="RHEA-COMP:12414"/>
        <dbReference type="Rhea" id="RHEA-COMP:12417"/>
        <dbReference type="ChEBI" id="CHEBI:15379"/>
        <dbReference type="ChEBI" id="CHEBI:16526"/>
        <dbReference type="ChEBI" id="CHEBI:16810"/>
        <dbReference type="ChEBI" id="CHEBI:16842"/>
        <dbReference type="ChEBI" id="CHEBI:30031"/>
        <dbReference type="ChEBI" id="CHEBI:74411"/>
        <dbReference type="ChEBI" id="CHEBI:74449"/>
        <dbReference type="EC" id="1.14.11.53"/>
    </reaction>
</comment>
<comment type="subunit">
    <text evidence="17">Monomer. May also exist as homodimer.</text>
</comment>
<dbReference type="GO" id="GO:1990931">
    <property type="term" value="F:mRNA N6-methyladenosine dioxygenase activity"/>
    <property type="evidence" value="ECO:0007669"/>
    <property type="project" value="UniProtKB-EC"/>
</dbReference>
<comment type="catalytic activity">
    <reaction evidence="22">
        <text>a 5'-end (N(7)-methyl 5'-triphosphoguanosine)-(N(6),2'-O-dimethyladenosine) in mRNA + 2-oxoglutarate + O2 = a 5'-end (N(7)-methyl 5'-triphosphoguanosine)-(2'-O-methyladenosine) in mRNA + formaldehyde + succinate + CO2</text>
        <dbReference type="Rhea" id="RHEA:57896"/>
        <dbReference type="Rhea" id="RHEA-COMP:11518"/>
        <dbReference type="Rhea" id="RHEA-COMP:11519"/>
        <dbReference type="ChEBI" id="CHEBI:15379"/>
        <dbReference type="ChEBI" id="CHEBI:16526"/>
        <dbReference type="ChEBI" id="CHEBI:16810"/>
        <dbReference type="ChEBI" id="CHEBI:16842"/>
        <dbReference type="ChEBI" id="CHEBI:30031"/>
        <dbReference type="ChEBI" id="CHEBI:85958"/>
        <dbReference type="ChEBI" id="CHEBI:85959"/>
    </reaction>
</comment>
<dbReference type="EC" id="1.14.11.53" evidence="4"/>
<evidence type="ECO:0000256" key="5">
    <source>
        <dbReference type="ARBA" id="ARBA00013477"/>
    </source>
</evidence>
<dbReference type="InterPro" id="IPR032868">
    <property type="entry name" value="FTO"/>
</dbReference>
<dbReference type="Pfam" id="PF12933">
    <property type="entry name" value="FTO_NTD"/>
    <property type="match status" value="1"/>
</dbReference>
<evidence type="ECO:0000313" key="26">
    <source>
        <dbReference type="Proteomes" id="UP001165082"/>
    </source>
</evidence>
<dbReference type="GO" id="GO:0046872">
    <property type="term" value="F:metal ion binding"/>
    <property type="evidence" value="ECO:0007669"/>
    <property type="project" value="UniProtKB-KW"/>
</dbReference>
<dbReference type="GO" id="GO:0006307">
    <property type="term" value="P:DNA alkylation repair"/>
    <property type="evidence" value="ECO:0007669"/>
    <property type="project" value="InterPro"/>
</dbReference>
<evidence type="ECO:0000256" key="10">
    <source>
        <dbReference type="ARBA" id="ARBA00023004"/>
    </source>
</evidence>
<comment type="caution">
    <text evidence="25">The sequence shown here is derived from an EMBL/GenBank/DDBJ whole genome shotgun (WGS) entry which is preliminary data.</text>
</comment>
<keyword evidence="7" id="KW-0479">Metal-binding</keyword>
<evidence type="ECO:0000256" key="2">
    <source>
        <dbReference type="ARBA" id="ARBA00004496"/>
    </source>
</evidence>
<evidence type="ECO:0000256" key="7">
    <source>
        <dbReference type="ARBA" id="ARBA00022723"/>
    </source>
</evidence>
<dbReference type="InterPro" id="IPR037151">
    <property type="entry name" value="AlkB-like_sf"/>
</dbReference>
<dbReference type="OrthoDB" id="46257at2759"/>
<dbReference type="Gene3D" id="1.20.58.1470">
    <property type="entry name" value="FTO C-terminal domain"/>
    <property type="match status" value="1"/>
</dbReference>
<evidence type="ECO:0000256" key="8">
    <source>
        <dbReference type="ARBA" id="ARBA00022964"/>
    </source>
</evidence>
<evidence type="ECO:0000256" key="21">
    <source>
        <dbReference type="ARBA" id="ARBA00049056"/>
    </source>
</evidence>
<protein>
    <recommendedName>
        <fullName evidence="5">Alpha-ketoglutarate-dependent dioxygenase FTO</fullName>
        <ecNumber evidence="4">1.14.11.53</ecNumber>
    </recommendedName>
    <alternativeName>
        <fullName evidence="12">U6 small nuclear RNA (2'-O-methyladenosine-N(6)-)-demethylase FTO</fullName>
    </alternativeName>
    <alternativeName>
        <fullName evidence="13">U6 small nuclear RNA N(6)-methyladenosine-demethylase FTO</fullName>
    </alternativeName>
    <alternativeName>
        <fullName evidence="15">mRNA (2'-O-methyladenosine-N(6)-)-demethylase FTO</fullName>
    </alternativeName>
    <alternativeName>
        <fullName evidence="16">mRNA N(6)-methyladenosine demethylase FTO</fullName>
    </alternativeName>
    <alternativeName>
        <fullName evidence="14">tRNA N1-methyl adenine demethylase FTO</fullName>
    </alternativeName>
</protein>
<comment type="subcellular location">
    <subcellularLocation>
        <location evidence="2">Cytoplasm</location>
    </subcellularLocation>
    <subcellularLocation>
        <location evidence="1">Nucleus speckle</location>
    </subcellularLocation>
</comment>
<evidence type="ECO:0000256" key="23">
    <source>
        <dbReference type="SAM" id="MobiDB-lite"/>
    </source>
</evidence>
<feature type="compositionally biased region" description="Pro residues" evidence="23">
    <location>
        <begin position="150"/>
        <end position="161"/>
    </location>
</feature>
<evidence type="ECO:0000256" key="3">
    <source>
        <dbReference type="ARBA" id="ARBA00006264"/>
    </source>
</evidence>